<protein>
    <submittedName>
        <fullName evidence="2">Uncharacterized protein</fullName>
    </submittedName>
</protein>
<evidence type="ECO:0000313" key="2">
    <source>
        <dbReference type="EMBL" id="QRD06161.1"/>
    </source>
</evidence>
<accession>A0A7U2IAC8</accession>
<organism evidence="2 3">
    <name type="scientific">Phaeosphaeria nodorum (strain SN15 / ATCC MYA-4574 / FGSC 10173)</name>
    <name type="common">Glume blotch fungus</name>
    <name type="synonym">Parastagonospora nodorum</name>
    <dbReference type="NCBI Taxonomy" id="321614"/>
    <lineage>
        <taxon>Eukaryota</taxon>
        <taxon>Fungi</taxon>
        <taxon>Dikarya</taxon>
        <taxon>Ascomycota</taxon>
        <taxon>Pezizomycotina</taxon>
        <taxon>Dothideomycetes</taxon>
        <taxon>Pleosporomycetidae</taxon>
        <taxon>Pleosporales</taxon>
        <taxon>Pleosporineae</taxon>
        <taxon>Phaeosphaeriaceae</taxon>
        <taxon>Parastagonospora</taxon>
    </lineage>
</organism>
<reference evidence="3" key="1">
    <citation type="journal article" date="2021" name="BMC Genomics">
        <title>Chromosome-level genome assembly and manually-curated proteome of model necrotroph Parastagonospora nodorum Sn15 reveals a genome-wide trove of candidate effector homologs, and redundancy of virulence-related functions within an accessory chromosome.</title>
        <authorList>
            <person name="Bertazzoni S."/>
            <person name="Jones D.A.B."/>
            <person name="Phan H.T."/>
            <person name="Tan K.-C."/>
            <person name="Hane J.K."/>
        </authorList>
    </citation>
    <scope>NUCLEOTIDE SEQUENCE [LARGE SCALE GENOMIC DNA]</scope>
    <source>
        <strain evidence="3">SN15 / ATCC MYA-4574 / FGSC 10173)</strain>
    </source>
</reference>
<evidence type="ECO:0000313" key="3">
    <source>
        <dbReference type="Proteomes" id="UP000663193"/>
    </source>
</evidence>
<proteinExistence type="predicted"/>
<dbReference type="OrthoDB" id="3793410at2759"/>
<gene>
    <name evidence="2" type="ORF">JI435_445380</name>
</gene>
<name>A0A7U2IAC8_PHANO</name>
<sequence length="304" mass="34696">MAYTATTQPEVMDGKKRLTNMGRRTRLELTTGKLIDILGWEGRKVMDFPSALFNAASIKPELVIDDQVTLPSDLDVKIACYFLSQMMKVPPMSFVCYLGWSEITYDDIMFHSTAEALGMGSFTQNIFSLYFKRVNTTVPSVANIEAIGRVRTPPGDKIYKQMAYNIGVKYFDGKIENRAAFEAYLQTNPRLAAAVADTVDRKSRAAAKLETKEKGKAKFEERELKRQEKAFRTTEQQGRDGAKQSTRNQAEQQEREFLLEKAEERRHMERAVRESMLEKKRLGKKMTPQEAIAHEKLFGRHVAC</sequence>
<feature type="compositionally biased region" description="Basic and acidic residues" evidence="1">
    <location>
        <begin position="210"/>
        <end position="242"/>
    </location>
</feature>
<feature type="region of interest" description="Disordered" evidence="1">
    <location>
        <begin position="210"/>
        <end position="254"/>
    </location>
</feature>
<dbReference type="EMBL" id="CP069042">
    <property type="protein sequence ID" value="QRD06161.1"/>
    <property type="molecule type" value="Genomic_DNA"/>
</dbReference>
<dbReference type="Proteomes" id="UP000663193">
    <property type="component" value="Chromosome 20"/>
</dbReference>
<dbReference type="VEuPathDB" id="FungiDB:JI435_445380"/>
<dbReference type="AlphaFoldDB" id="A0A7U2IAC8"/>
<evidence type="ECO:0000256" key="1">
    <source>
        <dbReference type="SAM" id="MobiDB-lite"/>
    </source>
</evidence>
<keyword evidence="3" id="KW-1185">Reference proteome</keyword>